<dbReference type="GO" id="GO:0005634">
    <property type="term" value="C:nucleus"/>
    <property type="evidence" value="ECO:0007669"/>
    <property type="project" value="UniProtKB-SubCell"/>
</dbReference>
<keyword evidence="2" id="KW-0539">Nucleus</keyword>
<dbReference type="InParanoid" id="A0A0C3E1Y0"/>
<dbReference type="GO" id="GO:0000981">
    <property type="term" value="F:DNA-binding transcription factor activity, RNA polymerase II-specific"/>
    <property type="evidence" value="ECO:0007669"/>
    <property type="project" value="InterPro"/>
</dbReference>
<reference evidence="5 6" key="1">
    <citation type="submission" date="2014-04" db="EMBL/GenBank/DDBJ databases">
        <authorList>
            <consortium name="DOE Joint Genome Institute"/>
            <person name="Kuo A."/>
            <person name="Kohler A."/>
            <person name="Nagy L.G."/>
            <person name="Floudas D."/>
            <person name="Copeland A."/>
            <person name="Barry K.W."/>
            <person name="Cichocki N."/>
            <person name="Veneault-Fourrey C."/>
            <person name="LaButti K."/>
            <person name="Lindquist E.A."/>
            <person name="Lipzen A."/>
            <person name="Lundell T."/>
            <person name="Morin E."/>
            <person name="Murat C."/>
            <person name="Sun H."/>
            <person name="Tunlid A."/>
            <person name="Henrissat B."/>
            <person name="Grigoriev I.V."/>
            <person name="Hibbett D.S."/>
            <person name="Martin F."/>
            <person name="Nordberg H.P."/>
            <person name="Cantor M.N."/>
            <person name="Hua S.X."/>
        </authorList>
    </citation>
    <scope>NUCLEOTIDE SEQUENCE [LARGE SCALE GENOMIC DNA]</scope>
    <source>
        <strain evidence="5 6">Foug A</strain>
    </source>
</reference>
<reference evidence="6" key="2">
    <citation type="submission" date="2015-01" db="EMBL/GenBank/DDBJ databases">
        <title>Evolutionary Origins and Diversification of the Mycorrhizal Mutualists.</title>
        <authorList>
            <consortium name="DOE Joint Genome Institute"/>
            <consortium name="Mycorrhizal Genomics Consortium"/>
            <person name="Kohler A."/>
            <person name="Kuo A."/>
            <person name="Nagy L.G."/>
            <person name="Floudas D."/>
            <person name="Copeland A."/>
            <person name="Barry K.W."/>
            <person name="Cichocki N."/>
            <person name="Veneault-Fourrey C."/>
            <person name="LaButti K."/>
            <person name="Lindquist E.A."/>
            <person name="Lipzen A."/>
            <person name="Lundell T."/>
            <person name="Morin E."/>
            <person name="Murat C."/>
            <person name="Riley R."/>
            <person name="Ohm R."/>
            <person name="Sun H."/>
            <person name="Tunlid A."/>
            <person name="Henrissat B."/>
            <person name="Grigoriev I.V."/>
            <person name="Hibbett D.S."/>
            <person name="Martin F."/>
        </authorList>
    </citation>
    <scope>NUCLEOTIDE SEQUENCE [LARGE SCALE GENOMIC DNA]</scope>
    <source>
        <strain evidence="6">Foug A</strain>
    </source>
</reference>
<dbReference type="PANTHER" id="PTHR31001">
    <property type="entry name" value="UNCHARACTERIZED TRANSCRIPTIONAL REGULATORY PROTEIN"/>
    <property type="match status" value="1"/>
</dbReference>
<dbReference type="PANTHER" id="PTHR31001:SF89">
    <property type="entry name" value="ZN(2)-C6 FUNGAL-TYPE DOMAIN-CONTAINING PROTEIN"/>
    <property type="match status" value="1"/>
</dbReference>
<dbReference type="AlphaFoldDB" id="A0A0C3E1Y0"/>
<dbReference type="Proteomes" id="UP000053989">
    <property type="component" value="Unassembled WGS sequence"/>
</dbReference>
<name>A0A0C3E1Y0_9AGAM</name>
<feature type="compositionally biased region" description="Polar residues" evidence="3">
    <location>
        <begin position="165"/>
        <end position="182"/>
    </location>
</feature>
<evidence type="ECO:0000256" key="2">
    <source>
        <dbReference type="ARBA" id="ARBA00023242"/>
    </source>
</evidence>
<comment type="subcellular location">
    <subcellularLocation>
        <location evidence="1">Nucleus</location>
    </subcellularLocation>
</comment>
<proteinExistence type="predicted"/>
<dbReference type="Gene3D" id="4.10.240.10">
    <property type="entry name" value="Zn(2)-C6 fungal-type DNA-binding domain"/>
    <property type="match status" value="1"/>
</dbReference>
<evidence type="ECO:0000256" key="1">
    <source>
        <dbReference type="ARBA" id="ARBA00004123"/>
    </source>
</evidence>
<organism evidence="5 6">
    <name type="scientific">Scleroderma citrinum Foug A</name>
    <dbReference type="NCBI Taxonomy" id="1036808"/>
    <lineage>
        <taxon>Eukaryota</taxon>
        <taxon>Fungi</taxon>
        <taxon>Dikarya</taxon>
        <taxon>Basidiomycota</taxon>
        <taxon>Agaricomycotina</taxon>
        <taxon>Agaricomycetes</taxon>
        <taxon>Agaricomycetidae</taxon>
        <taxon>Boletales</taxon>
        <taxon>Sclerodermatineae</taxon>
        <taxon>Sclerodermataceae</taxon>
        <taxon>Scleroderma</taxon>
    </lineage>
</organism>
<feature type="compositionally biased region" description="Polar residues" evidence="3">
    <location>
        <begin position="142"/>
        <end position="151"/>
    </location>
</feature>
<evidence type="ECO:0000313" key="6">
    <source>
        <dbReference type="Proteomes" id="UP000053989"/>
    </source>
</evidence>
<dbReference type="PROSITE" id="PS50048">
    <property type="entry name" value="ZN2_CY6_FUNGAL_2"/>
    <property type="match status" value="1"/>
</dbReference>
<protein>
    <recommendedName>
        <fullName evidence="4">Zn(2)-C6 fungal-type domain-containing protein</fullName>
    </recommendedName>
</protein>
<gene>
    <name evidence="5" type="ORF">SCLCIDRAFT_806185</name>
</gene>
<accession>A0A0C3E1Y0</accession>
<sequence length="271" mass="30204">MTYLLWTQECKRRKIKCDRAQPCGPCTRRGEQSKCQWRTLEPVDKVEHDQLKRRLDHLESMVSRIFSAPSGGTVGVPLYSMPPDISGPSTENIASYHGGSSSHAVYTSSVPPSVAYHTDAVPKHHYYPAASPPMISEGAPQVSASATQPASGSGGLGHTRRPSDSKSPTQPRQSPLSLASITSPYNPVAESKNWVAQTLKLLGERLRLAQGGWKGPVALLCDTHQRWNRSRPHRVRRMLPWEEVRRHFPRHITFPVRLEGDLRTPLVLTRV</sequence>
<dbReference type="EMBL" id="KN822042">
    <property type="protein sequence ID" value="KIM62524.1"/>
    <property type="molecule type" value="Genomic_DNA"/>
</dbReference>
<feature type="domain" description="Zn(2)-C6 fungal-type" evidence="4">
    <location>
        <begin position="10"/>
        <end position="37"/>
    </location>
</feature>
<dbReference type="SUPFAM" id="SSF57701">
    <property type="entry name" value="Zn2/Cys6 DNA-binding domain"/>
    <property type="match status" value="1"/>
</dbReference>
<evidence type="ECO:0000259" key="4">
    <source>
        <dbReference type="PROSITE" id="PS50048"/>
    </source>
</evidence>
<dbReference type="HOGENOM" id="CLU_056402_0_0_1"/>
<evidence type="ECO:0000313" key="5">
    <source>
        <dbReference type="EMBL" id="KIM62524.1"/>
    </source>
</evidence>
<dbReference type="InterPro" id="IPR001138">
    <property type="entry name" value="Zn2Cys6_DnaBD"/>
</dbReference>
<keyword evidence="6" id="KW-1185">Reference proteome</keyword>
<feature type="region of interest" description="Disordered" evidence="3">
    <location>
        <begin position="132"/>
        <end position="182"/>
    </location>
</feature>
<dbReference type="STRING" id="1036808.A0A0C3E1Y0"/>
<dbReference type="Pfam" id="PF00172">
    <property type="entry name" value="Zn_clus"/>
    <property type="match status" value="1"/>
</dbReference>
<dbReference type="OrthoDB" id="3362851at2759"/>
<dbReference type="CDD" id="cd00067">
    <property type="entry name" value="GAL4"/>
    <property type="match status" value="1"/>
</dbReference>
<dbReference type="InterPro" id="IPR036864">
    <property type="entry name" value="Zn2-C6_fun-type_DNA-bd_sf"/>
</dbReference>
<evidence type="ECO:0000256" key="3">
    <source>
        <dbReference type="SAM" id="MobiDB-lite"/>
    </source>
</evidence>
<dbReference type="GO" id="GO:0008270">
    <property type="term" value="F:zinc ion binding"/>
    <property type="evidence" value="ECO:0007669"/>
    <property type="project" value="InterPro"/>
</dbReference>
<dbReference type="InterPro" id="IPR050613">
    <property type="entry name" value="Sec_Metabolite_Reg"/>
</dbReference>